<protein>
    <submittedName>
        <fullName evidence="9">Peptidase M48 domain- and tetratricopeptide repeat-containing protein</fullName>
    </submittedName>
</protein>
<evidence type="ECO:0000256" key="3">
    <source>
        <dbReference type="ARBA" id="ARBA00022723"/>
    </source>
</evidence>
<organism evidence="9 10">
    <name type="scientific">Desulfonema magnum</name>
    <dbReference type="NCBI Taxonomy" id="45655"/>
    <lineage>
        <taxon>Bacteria</taxon>
        <taxon>Pseudomonadati</taxon>
        <taxon>Thermodesulfobacteriota</taxon>
        <taxon>Desulfobacteria</taxon>
        <taxon>Desulfobacterales</taxon>
        <taxon>Desulfococcaceae</taxon>
        <taxon>Desulfonema</taxon>
    </lineage>
</organism>
<dbReference type="Pfam" id="PF13432">
    <property type="entry name" value="TPR_16"/>
    <property type="match status" value="1"/>
</dbReference>
<keyword evidence="7" id="KW-0802">TPR repeat</keyword>
<dbReference type="InterPro" id="IPR011990">
    <property type="entry name" value="TPR-like_helical_dom_sf"/>
</dbReference>
<evidence type="ECO:0000313" key="10">
    <source>
        <dbReference type="Proteomes" id="UP000663722"/>
    </source>
</evidence>
<evidence type="ECO:0000256" key="1">
    <source>
        <dbReference type="ARBA" id="ARBA00001947"/>
    </source>
</evidence>
<dbReference type="PANTHER" id="PTHR22726">
    <property type="entry name" value="METALLOENDOPEPTIDASE OMA1"/>
    <property type="match status" value="1"/>
</dbReference>
<keyword evidence="6" id="KW-0482">Metalloprotease</keyword>
<evidence type="ECO:0000256" key="2">
    <source>
        <dbReference type="ARBA" id="ARBA00022670"/>
    </source>
</evidence>
<dbReference type="InterPro" id="IPR051156">
    <property type="entry name" value="Mito/Outer_Membr_Metalloprot"/>
</dbReference>
<keyword evidence="5" id="KW-0862">Zinc</keyword>
<comment type="cofactor">
    <cofactor evidence="1">
        <name>Zn(2+)</name>
        <dbReference type="ChEBI" id="CHEBI:29105"/>
    </cofactor>
</comment>
<dbReference type="PANTHER" id="PTHR22726:SF1">
    <property type="entry name" value="METALLOENDOPEPTIDASE OMA1, MITOCHONDRIAL"/>
    <property type="match status" value="1"/>
</dbReference>
<feature type="repeat" description="TPR" evidence="7">
    <location>
        <begin position="364"/>
        <end position="397"/>
    </location>
</feature>
<feature type="domain" description="Peptidase M48" evidence="8">
    <location>
        <begin position="61"/>
        <end position="244"/>
    </location>
</feature>
<evidence type="ECO:0000259" key="8">
    <source>
        <dbReference type="Pfam" id="PF01435"/>
    </source>
</evidence>
<dbReference type="Gene3D" id="1.25.40.10">
    <property type="entry name" value="Tetratricopeptide repeat domain"/>
    <property type="match status" value="1"/>
</dbReference>
<dbReference type="GO" id="GO:0051603">
    <property type="term" value="P:proteolysis involved in protein catabolic process"/>
    <property type="evidence" value="ECO:0007669"/>
    <property type="project" value="TreeGrafter"/>
</dbReference>
<proteinExistence type="predicted"/>
<dbReference type="InterPro" id="IPR019734">
    <property type="entry name" value="TPR_rpt"/>
</dbReference>
<dbReference type="GO" id="GO:0016020">
    <property type="term" value="C:membrane"/>
    <property type="evidence" value="ECO:0007669"/>
    <property type="project" value="TreeGrafter"/>
</dbReference>
<dbReference type="InterPro" id="IPR001915">
    <property type="entry name" value="Peptidase_M48"/>
</dbReference>
<dbReference type="RefSeq" id="WP_207680282.1">
    <property type="nucleotide sequence ID" value="NZ_CP061800.1"/>
</dbReference>
<dbReference type="GO" id="GO:0004222">
    <property type="term" value="F:metalloendopeptidase activity"/>
    <property type="evidence" value="ECO:0007669"/>
    <property type="project" value="InterPro"/>
</dbReference>
<dbReference type="PROSITE" id="PS50005">
    <property type="entry name" value="TPR"/>
    <property type="match status" value="2"/>
</dbReference>
<dbReference type="SMART" id="SM00028">
    <property type="entry name" value="TPR"/>
    <property type="match status" value="4"/>
</dbReference>
<reference evidence="9" key="1">
    <citation type="journal article" date="2021" name="Microb. Physiol.">
        <title>Proteogenomic Insights into the Physiology of Marine, Sulfate-Reducing, Filamentous Desulfonema limicola and Desulfonema magnum.</title>
        <authorList>
            <person name="Schnaars V."/>
            <person name="Wohlbrand L."/>
            <person name="Scheve S."/>
            <person name="Hinrichs C."/>
            <person name="Reinhardt R."/>
            <person name="Rabus R."/>
        </authorList>
    </citation>
    <scope>NUCLEOTIDE SEQUENCE</scope>
    <source>
        <strain evidence="9">4be13</strain>
    </source>
</reference>
<evidence type="ECO:0000256" key="4">
    <source>
        <dbReference type="ARBA" id="ARBA00022801"/>
    </source>
</evidence>
<dbReference type="Pfam" id="PF01435">
    <property type="entry name" value="Peptidase_M48"/>
    <property type="match status" value="1"/>
</dbReference>
<gene>
    <name evidence="9" type="ORF">dnm_093560</name>
</gene>
<dbReference type="Proteomes" id="UP000663722">
    <property type="component" value="Chromosome"/>
</dbReference>
<dbReference type="GO" id="GO:0046872">
    <property type="term" value="F:metal ion binding"/>
    <property type="evidence" value="ECO:0007669"/>
    <property type="project" value="UniProtKB-KW"/>
</dbReference>
<dbReference type="Gene3D" id="3.30.2010.10">
    <property type="entry name" value="Metalloproteases ('zincins'), catalytic domain"/>
    <property type="match status" value="1"/>
</dbReference>
<feature type="repeat" description="TPR" evidence="7">
    <location>
        <begin position="330"/>
        <end position="363"/>
    </location>
</feature>
<name>A0A975GTM1_9BACT</name>
<keyword evidence="10" id="KW-1185">Reference proteome</keyword>
<dbReference type="Pfam" id="PF14559">
    <property type="entry name" value="TPR_19"/>
    <property type="match status" value="1"/>
</dbReference>
<accession>A0A975GTM1</accession>
<evidence type="ECO:0000256" key="7">
    <source>
        <dbReference type="PROSITE-ProRule" id="PRU00339"/>
    </source>
</evidence>
<dbReference type="AlphaFoldDB" id="A0A975GTM1"/>
<evidence type="ECO:0000313" key="9">
    <source>
        <dbReference type="EMBL" id="QTA93255.1"/>
    </source>
</evidence>
<dbReference type="KEGG" id="dmm:dnm_093560"/>
<dbReference type="CDD" id="cd07333">
    <property type="entry name" value="M48C_bepA_like"/>
    <property type="match status" value="1"/>
</dbReference>
<evidence type="ECO:0000256" key="5">
    <source>
        <dbReference type="ARBA" id="ARBA00022833"/>
    </source>
</evidence>
<evidence type="ECO:0000256" key="6">
    <source>
        <dbReference type="ARBA" id="ARBA00023049"/>
    </source>
</evidence>
<keyword evidence="3" id="KW-0479">Metal-binding</keyword>
<dbReference type="SUPFAM" id="SSF48452">
    <property type="entry name" value="TPR-like"/>
    <property type="match status" value="1"/>
</dbReference>
<sequence>MKESVRKLFIIYIAVMLTAHIFFPKNALCITIREEEELSREFMKVVFKHLKLIKDPPITDYVNNVGQKIVSSLPAQPFKYHFYVIKEDNYNAFATPAGHIFIYSGLFEDMETEEELAGILAHEIAHVVCRHVSQKIERSSKIGLATLAGIAAGIFLGIGGAGAAANAVSVGTVAAGQSLSLAYSRDDERQADQLGLKYLARTGYSAAGLLTVLKKIRNKQWFGSDVIPTYLMTHPAVEERIGYISGNLKLETGNSKLEIRNSAFRRAHTRLVAVYGNRNKALERFEVGVRKYPRDPLARYGYGLILERTGNRKDAIVHFKKALEKRMFDPYILKDLGRAYLLDGNYPEALKALEGSVSIEPFNAEGLFFLGRTQMELNTFEKAASTFETLVEKHPDYKQAFYFLGEAYGKQGKLKEAHYYLGIYYKNAEKWKNAEFHLKKSLNLTSDPDKKLELEEMLREIRKYRVREKKRTPSKHF</sequence>
<keyword evidence="4" id="KW-0378">Hydrolase</keyword>
<dbReference type="EMBL" id="CP061800">
    <property type="protein sequence ID" value="QTA93255.1"/>
    <property type="molecule type" value="Genomic_DNA"/>
</dbReference>
<keyword evidence="2" id="KW-0645">Protease</keyword>